<reference evidence="10" key="1">
    <citation type="submission" date="2017-07" db="EMBL/GenBank/DDBJ databases">
        <title>Taro Niue Genome Assembly and Annotation.</title>
        <authorList>
            <person name="Atibalentja N."/>
            <person name="Keating K."/>
            <person name="Fields C.J."/>
        </authorList>
    </citation>
    <scope>NUCLEOTIDE SEQUENCE</scope>
    <source>
        <strain evidence="10">Niue_2</strain>
        <tissue evidence="10">Leaf</tissue>
    </source>
</reference>
<evidence type="ECO:0000256" key="1">
    <source>
        <dbReference type="ARBA" id="ARBA00008894"/>
    </source>
</evidence>
<evidence type="ECO:0000256" key="5">
    <source>
        <dbReference type="ARBA" id="ARBA00022821"/>
    </source>
</evidence>
<dbReference type="EMBL" id="NMUH01007978">
    <property type="protein sequence ID" value="MQM18113.1"/>
    <property type="molecule type" value="Genomic_DNA"/>
</dbReference>
<dbReference type="Pfam" id="PF00931">
    <property type="entry name" value="NB-ARC"/>
    <property type="match status" value="1"/>
</dbReference>
<gene>
    <name evidence="10" type="ORF">Taro_051100</name>
</gene>
<dbReference type="Pfam" id="PF23559">
    <property type="entry name" value="WHD_DRP"/>
    <property type="match status" value="1"/>
</dbReference>
<dbReference type="FunFam" id="1.10.10.10:FF:000322">
    <property type="entry name" value="Probable disease resistance protein At1g63360"/>
    <property type="match status" value="1"/>
</dbReference>
<dbReference type="AlphaFoldDB" id="A0A843XFR7"/>
<evidence type="ECO:0000259" key="6">
    <source>
        <dbReference type="Pfam" id="PF00931"/>
    </source>
</evidence>
<dbReference type="PANTHER" id="PTHR23155">
    <property type="entry name" value="DISEASE RESISTANCE PROTEIN RP"/>
    <property type="match status" value="1"/>
</dbReference>
<dbReference type="SUPFAM" id="SSF52058">
    <property type="entry name" value="L domain-like"/>
    <property type="match status" value="1"/>
</dbReference>
<dbReference type="GO" id="GO:0043531">
    <property type="term" value="F:ADP binding"/>
    <property type="evidence" value="ECO:0007669"/>
    <property type="project" value="InterPro"/>
</dbReference>
<dbReference type="OrthoDB" id="646178at2759"/>
<comment type="caution">
    <text evidence="10">The sequence shown here is derived from an EMBL/GenBank/DDBJ whole genome shotgun (WGS) entry which is preliminary data.</text>
</comment>
<dbReference type="InterPro" id="IPR027417">
    <property type="entry name" value="P-loop_NTPase"/>
</dbReference>
<dbReference type="CDD" id="cd14798">
    <property type="entry name" value="RX-CC_like"/>
    <property type="match status" value="1"/>
</dbReference>
<sequence>MAESVVSFVVQRVGDLLVDEAVFLYNVPDEAEWVRRELGRMQCFLEDADAKRKRDKMVNKWVKDIRDAAYEAEDLVESFALHGHLLRGRGSFMDAARRFVCLPCALVTRHRFGEDFQSLKAKILEIADSRSRYGIQSLRADGGGDNTNRSAYVDETVQQRRRVALHADDSDVVGMEDAKQDILKQLFDDGVKRRAVVSIVGMGGLGKTTLAKKVYKTFTIQTGRFDCVAWFNISQQYRVMELLQELVKKVARVGAEAAGKMSREELEEKLYKSLEGRKYLIILDDVWDNNVWSILNAHLPDIDAANGSRVLITTRSIDVAKAADPGTEPYELRFLNEEESWELFSRKVFSQQDFRTACPAELQELGKQISKRCGGLPLALVVLGGMLSRKPKSAMVWGKLADTIGWQNSEEGQLCLEILALSYRDLPPHLKWCFLYLGSFPEDYEINVEKLTRLWIAEGFVVRREGETPEESADGYLEELIQRCLVQVVERSSFGGVDKCRIHDLLHDLSIAEAKEVDFFECHRNAELATRSSSVRRLSLHKGMEAYLSEGHPSTPNLRTLLGFNFSNPSMDLPVRGLKLLRVVDLEEAPLMILSDEIGDALHLRYLGLRKTRIKFLPASIGKLCHLQTLDVASTGITKVPNSLWRIKSLRHIFLPSRVQPLIAHGNLRDLHTLDRPNAGRWIDDGLASLTNLQTLSITNISESHNEGLSSSLEMLLRLRSLELEGTLIPPKVLALSTHQQLYILRLFGQLGKPSQPYTSSLLPSNLTQLTINRTKLDQDPLQLLEGLPELRVLILLKESYVGKEMVCSPGGFLRLEVLRMEYLEELEQWGVGDGAMVCLKSLSIRGCSKLEVLPQELQNMHALQELTIVNMNDDFNLRVRKGDGEDWPKIQHVPSISINNSRIH</sequence>
<keyword evidence="5" id="KW-0611">Plant defense</keyword>
<dbReference type="GO" id="GO:0009626">
    <property type="term" value="P:plant-type hypersensitive response"/>
    <property type="evidence" value="ECO:0007669"/>
    <property type="project" value="UniProtKB-ARBA"/>
</dbReference>
<dbReference type="Pfam" id="PF23598">
    <property type="entry name" value="LRR_14"/>
    <property type="match status" value="1"/>
</dbReference>
<dbReference type="Gene3D" id="1.20.5.4130">
    <property type="match status" value="1"/>
</dbReference>
<dbReference type="InterPro" id="IPR002182">
    <property type="entry name" value="NB-ARC"/>
</dbReference>
<dbReference type="InterPro" id="IPR044974">
    <property type="entry name" value="Disease_R_plants"/>
</dbReference>
<dbReference type="InterPro" id="IPR038005">
    <property type="entry name" value="RX-like_CC"/>
</dbReference>
<dbReference type="InterPro" id="IPR036388">
    <property type="entry name" value="WH-like_DNA-bd_sf"/>
</dbReference>
<dbReference type="GO" id="GO:0042742">
    <property type="term" value="P:defense response to bacterium"/>
    <property type="evidence" value="ECO:0007669"/>
    <property type="project" value="UniProtKB-ARBA"/>
</dbReference>
<feature type="domain" description="Disease resistance R13L4/SHOC-2-like LRR" evidence="9">
    <location>
        <begin position="558"/>
        <end position="869"/>
    </location>
</feature>
<dbReference type="Gene3D" id="3.40.50.300">
    <property type="entry name" value="P-loop containing nucleotide triphosphate hydrolases"/>
    <property type="match status" value="1"/>
</dbReference>
<evidence type="ECO:0000256" key="3">
    <source>
        <dbReference type="ARBA" id="ARBA00022737"/>
    </source>
</evidence>
<dbReference type="Gene3D" id="3.80.10.10">
    <property type="entry name" value="Ribonuclease Inhibitor"/>
    <property type="match status" value="1"/>
</dbReference>
<keyword evidence="3" id="KW-0677">Repeat</keyword>
<dbReference type="GO" id="GO:0002758">
    <property type="term" value="P:innate immune response-activating signaling pathway"/>
    <property type="evidence" value="ECO:0007669"/>
    <property type="project" value="UniProtKB-ARBA"/>
</dbReference>
<name>A0A843XFR7_COLES</name>
<dbReference type="InterPro" id="IPR058922">
    <property type="entry name" value="WHD_DRP"/>
</dbReference>
<feature type="domain" description="Disease resistance protein winged helix" evidence="8">
    <location>
        <begin position="440"/>
        <end position="509"/>
    </location>
</feature>
<accession>A0A843XFR7</accession>
<dbReference type="Pfam" id="PF18052">
    <property type="entry name" value="Rx_N"/>
    <property type="match status" value="1"/>
</dbReference>
<dbReference type="Gene3D" id="1.10.8.430">
    <property type="entry name" value="Helical domain of apoptotic protease-activating factors"/>
    <property type="match status" value="1"/>
</dbReference>
<feature type="domain" description="Disease resistance N-terminal" evidence="7">
    <location>
        <begin position="5"/>
        <end position="87"/>
    </location>
</feature>
<evidence type="ECO:0000259" key="7">
    <source>
        <dbReference type="Pfam" id="PF18052"/>
    </source>
</evidence>
<evidence type="ECO:0000313" key="10">
    <source>
        <dbReference type="EMBL" id="MQM18113.1"/>
    </source>
</evidence>
<dbReference type="FunFam" id="3.40.50.300:FF:001091">
    <property type="entry name" value="Probable disease resistance protein At1g61300"/>
    <property type="match status" value="1"/>
</dbReference>
<dbReference type="InterPro" id="IPR041118">
    <property type="entry name" value="Rx_N"/>
</dbReference>
<evidence type="ECO:0000259" key="8">
    <source>
        <dbReference type="Pfam" id="PF23559"/>
    </source>
</evidence>
<dbReference type="Gene3D" id="1.10.10.10">
    <property type="entry name" value="Winged helix-like DNA-binding domain superfamily/Winged helix DNA-binding domain"/>
    <property type="match status" value="1"/>
</dbReference>
<evidence type="ECO:0000256" key="2">
    <source>
        <dbReference type="ARBA" id="ARBA00022614"/>
    </source>
</evidence>
<keyword evidence="4" id="KW-0547">Nucleotide-binding</keyword>
<dbReference type="InterPro" id="IPR055414">
    <property type="entry name" value="LRR_R13L4/SHOC2-like"/>
</dbReference>
<dbReference type="PANTHER" id="PTHR23155:SF1193">
    <property type="entry name" value="DISEASE RESISTANCE PROTEIN RPP13-RELATED"/>
    <property type="match status" value="1"/>
</dbReference>
<dbReference type="PRINTS" id="PR00364">
    <property type="entry name" value="DISEASERSIST"/>
</dbReference>
<dbReference type="Proteomes" id="UP000652761">
    <property type="component" value="Unassembled WGS sequence"/>
</dbReference>
<feature type="domain" description="NB-ARC" evidence="6">
    <location>
        <begin position="176"/>
        <end position="352"/>
    </location>
</feature>
<dbReference type="InterPro" id="IPR032675">
    <property type="entry name" value="LRR_dom_sf"/>
</dbReference>
<dbReference type="SUPFAM" id="SSF52540">
    <property type="entry name" value="P-loop containing nucleoside triphosphate hydrolases"/>
    <property type="match status" value="1"/>
</dbReference>
<evidence type="ECO:0000259" key="9">
    <source>
        <dbReference type="Pfam" id="PF23598"/>
    </source>
</evidence>
<comment type="similarity">
    <text evidence="1">Belongs to the disease resistance NB-LRR family.</text>
</comment>
<organism evidence="10 11">
    <name type="scientific">Colocasia esculenta</name>
    <name type="common">Wild taro</name>
    <name type="synonym">Arum esculentum</name>
    <dbReference type="NCBI Taxonomy" id="4460"/>
    <lineage>
        <taxon>Eukaryota</taxon>
        <taxon>Viridiplantae</taxon>
        <taxon>Streptophyta</taxon>
        <taxon>Embryophyta</taxon>
        <taxon>Tracheophyta</taxon>
        <taxon>Spermatophyta</taxon>
        <taxon>Magnoliopsida</taxon>
        <taxon>Liliopsida</taxon>
        <taxon>Araceae</taxon>
        <taxon>Aroideae</taxon>
        <taxon>Colocasieae</taxon>
        <taxon>Colocasia</taxon>
    </lineage>
</organism>
<keyword evidence="11" id="KW-1185">Reference proteome</keyword>
<protein>
    <submittedName>
        <fullName evidence="10">Uncharacterized protein</fullName>
    </submittedName>
</protein>
<evidence type="ECO:0000313" key="11">
    <source>
        <dbReference type="Proteomes" id="UP000652761"/>
    </source>
</evidence>
<keyword evidence="2" id="KW-0433">Leucine-rich repeat</keyword>
<dbReference type="InterPro" id="IPR042197">
    <property type="entry name" value="Apaf_helical"/>
</dbReference>
<evidence type="ECO:0000256" key="4">
    <source>
        <dbReference type="ARBA" id="ARBA00022741"/>
    </source>
</evidence>
<proteinExistence type="inferred from homology"/>